<dbReference type="EMBL" id="CM001218">
    <property type="protein sequence ID" value="KEH38248.1"/>
    <property type="molecule type" value="Genomic_DNA"/>
</dbReference>
<feature type="compositionally biased region" description="Basic residues" evidence="1">
    <location>
        <begin position="53"/>
        <end position="63"/>
    </location>
</feature>
<dbReference type="HOGENOM" id="CLU_1752431_0_0_1"/>
<feature type="compositionally biased region" description="Low complexity" evidence="1">
    <location>
        <begin position="72"/>
        <end position="89"/>
    </location>
</feature>
<reference evidence="2 4" key="2">
    <citation type="journal article" date="2014" name="BMC Genomics">
        <title>An improved genome release (version Mt4.0) for the model legume Medicago truncatula.</title>
        <authorList>
            <person name="Tang H."/>
            <person name="Krishnakumar V."/>
            <person name="Bidwell S."/>
            <person name="Rosen B."/>
            <person name="Chan A."/>
            <person name="Zhou S."/>
            <person name="Gentzbittel L."/>
            <person name="Childs K.L."/>
            <person name="Yandell M."/>
            <person name="Gundlach H."/>
            <person name="Mayer K.F."/>
            <person name="Schwartz D.C."/>
            <person name="Town C.D."/>
        </authorList>
    </citation>
    <scope>GENOME REANNOTATION</scope>
    <source>
        <strain evidence="2">A17</strain>
        <strain evidence="3 4">cv. Jemalong A17</strain>
    </source>
</reference>
<gene>
    <name evidence="2" type="ordered locus">MTR_2g066205</name>
</gene>
<reference evidence="2 4" key="1">
    <citation type="journal article" date="2011" name="Nature">
        <title>The Medicago genome provides insight into the evolution of rhizobial symbioses.</title>
        <authorList>
            <person name="Young N.D."/>
            <person name="Debelle F."/>
            <person name="Oldroyd G.E."/>
            <person name="Geurts R."/>
            <person name="Cannon S.B."/>
            <person name="Udvardi M.K."/>
            <person name="Benedito V.A."/>
            <person name="Mayer K.F."/>
            <person name="Gouzy J."/>
            <person name="Schoof H."/>
            <person name="Van de Peer Y."/>
            <person name="Proost S."/>
            <person name="Cook D.R."/>
            <person name="Meyers B.C."/>
            <person name="Spannagl M."/>
            <person name="Cheung F."/>
            <person name="De Mita S."/>
            <person name="Krishnakumar V."/>
            <person name="Gundlach H."/>
            <person name="Zhou S."/>
            <person name="Mudge J."/>
            <person name="Bharti A.K."/>
            <person name="Murray J.D."/>
            <person name="Naoumkina M.A."/>
            <person name="Rosen B."/>
            <person name="Silverstein K.A."/>
            <person name="Tang H."/>
            <person name="Rombauts S."/>
            <person name="Zhao P.X."/>
            <person name="Zhou P."/>
            <person name="Barbe V."/>
            <person name="Bardou P."/>
            <person name="Bechner M."/>
            <person name="Bellec A."/>
            <person name="Berger A."/>
            <person name="Berges H."/>
            <person name="Bidwell S."/>
            <person name="Bisseling T."/>
            <person name="Choisne N."/>
            <person name="Couloux A."/>
            <person name="Denny R."/>
            <person name="Deshpande S."/>
            <person name="Dai X."/>
            <person name="Doyle J.J."/>
            <person name="Dudez A.M."/>
            <person name="Farmer A.D."/>
            <person name="Fouteau S."/>
            <person name="Franken C."/>
            <person name="Gibelin C."/>
            <person name="Gish J."/>
            <person name="Goldstein S."/>
            <person name="Gonzalez A.J."/>
            <person name="Green P.J."/>
            <person name="Hallab A."/>
            <person name="Hartog M."/>
            <person name="Hua A."/>
            <person name="Humphray S.J."/>
            <person name="Jeong D.H."/>
            <person name="Jing Y."/>
            <person name="Jocker A."/>
            <person name="Kenton S.M."/>
            <person name="Kim D.J."/>
            <person name="Klee K."/>
            <person name="Lai H."/>
            <person name="Lang C."/>
            <person name="Lin S."/>
            <person name="Macmil S.L."/>
            <person name="Magdelenat G."/>
            <person name="Matthews L."/>
            <person name="McCorrison J."/>
            <person name="Monaghan E.L."/>
            <person name="Mun J.H."/>
            <person name="Najar F.Z."/>
            <person name="Nicholson C."/>
            <person name="Noirot C."/>
            <person name="O'Bleness M."/>
            <person name="Paule C.R."/>
            <person name="Poulain J."/>
            <person name="Prion F."/>
            <person name="Qin B."/>
            <person name="Qu C."/>
            <person name="Retzel E.F."/>
            <person name="Riddle C."/>
            <person name="Sallet E."/>
            <person name="Samain S."/>
            <person name="Samson N."/>
            <person name="Sanders I."/>
            <person name="Saurat O."/>
            <person name="Scarpelli C."/>
            <person name="Schiex T."/>
            <person name="Segurens B."/>
            <person name="Severin A.J."/>
            <person name="Sherrier D.J."/>
            <person name="Shi R."/>
            <person name="Sims S."/>
            <person name="Singer S.R."/>
            <person name="Sinharoy S."/>
            <person name="Sterck L."/>
            <person name="Viollet A."/>
            <person name="Wang B.B."/>
            <person name="Wang K."/>
            <person name="Wang M."/>
            <person name="Wang X."/>
            <person name="Warfsmann J."/>
            <person name="Weissenbach J."/>
            <person name="White D.D."/>
            <person name="White J.D."/>
            <person name="Wiley G.B."/>
            <person name="Wincker P."/>
            <person name="Xing Y."/>
            <person name="Yang L."/>
            <person name="Yao Z."/>
            <person name="Ying F."/>
            <person name="Zhai J."/>
            <person name="Zhou L."/>
            <person name="Zuber A."/>
            <person name="Denarie J."/>
            <person name="Dixon R.A."/>
            <person name="May G.D."/>
            <person name="Schwartz D.C."/>
            <person name="Rogers J."/>
            <person name="Quetier F."/>
            <person name="Town C.D."/>
            <person name="Roe B.A."/>
        </authorList>
    </citation>
    <scope>NUCLEOTIDE SEQUENCE [LARGE SCALE GENOMIC DNA]</scope>
    <source>
        <strain evidence="2">A17</strain>
        <strain evidence="3 4">cv. Jemalong A17</strain>
    </source>
</reference>
<keyword evidence="4" id="KW-1185">Reference proteome</keyword>
<dbReference type="AlphaFoldDB" id="A0A072VA28"/>
<dbReference type="EnsemblPlants" id="KEH38248">
    <property type="protein sequence ID" value="KEH38248"/>
    <property type="gene ID" value="MTR_2g066205"/>
</dbReference>
<name>A0A072VA28_MEDTR</name>
<sequence>MSSNHLIKKQAATQITNQEEDETKQQNTGSDVALKRKHNADRKKVATSDKKKAFVARKSHVRTGNKSDHPNNKTTTPQQNTATPQLNQTRISLITKEGGEESNLNEAATSTNLREEQTYAESKQPHRNPSRNGKTADATNTKKDAVERG</sequence>
<feature type="compositionally biased region" description="Basic and acidic residues" evidence="1">
    <location>
        <begin position="42"/>
        <end position="52"/>
    </location>
</feature>
<organism evidence="2 4">
    <name type="scientific">Medicago truncatula</name>
    <name type="common">Barrel medic</name>
    <name type="synonym">Medicago tribuloides</name>
    <dbReference type="NCBI Taxonomy" id="3880"/>
    <lineage>
        <taxon>Eukaryota</taxon>
        <taxon>Viridiplantae</taxon>
        <taxon>Streptophyta</taxon>
        <taxon>Embryophyta</taxon>
        <taxon>Tracheophyta</taxon>
        <taxon>Spermatophyta</taxon>
        <taxon>Magnoliopsida</taxon>
        <taxon>eudicotyledons</taxon>
        <taxon>Gunneridae</taxon>
        <taxon>Pentapetalae</taxon>
        <taxon>rosids</taxon>
        <taxon>fabids</taxon>
        <taxon>Fabales</taxon>
        <taxon>Fabaceae</taxon>
        <taxon>Papilionoideae</taxon>
        <taxon>50 kb inversion clade</taxon>
        <taxon>NPAAA clade</taxon>
        <taxon>Hologalegina</taxon>
        <taxon>IRL clade</taxon>
        <taxon>Trifolieae</taxon>
        <taxon>Medicago</taxon>
    </lineage>
</organism>
<reference evidence="3" key="3">
    <citation type="submission" date="2015-04" db="UniProtKB">
        <authorList>
            <consortium name="EnsemblPlants"/>
        </authorList>
    </citation>
    <scope>IDENTIFICATION</scope>
    <source>
        <strain evidence="3">cv. Jemalong A17</strain>
    </source>
</reference>
<dbReference type="Proteomes" id="UP000002051">
    <property type="component" value="Chromosome 2"/>
</dbReference>
<feature type="compositionally biased region" description="Polar residues" evidence="1">
    <location>
        <begin position="102"/>
        <end position="112"/>
    </location>
</feature>
<feature type="compositionally biased region" description="Polar residues" evidence="1">
    <location>
        <begin position="1"/>
        <end position="17"/>
    </location>
</feature>
<evidence type="ECO:0000313" key="3">
    <source>
        <dbReference type="EnsemblPlants" id="KEH38248"/>
    </source>
</evidence>
<proteinExistence type="predicted"/>
<accession>A0A072VA28</accession>
<evidence type="ECO:0000313" key="2">
    <source>
        <dbReference type="EMBL" id="KEH38248.1"/>
    </source>
</evidence>
<feature type="compositionally biased region" description="Basic and acidic residues" evidence="1">
    <location>
        <begin position="140"/>
        <end position="149"/>
    </location>
</feature>
<evidence type="ECO:0000256" key="1">
    <source>
        <dbReference type="SAM" id="MobiDB-lite"/>
    </source>
</evidence>
<feature type="region of interest" description="Disordered" evidence="1">
    <location>
        <begin position="1"/>
        <end position="149"/>
    </location>
</feature>
<feature type="compositionally biased region" description="Polar residues" evidence="1">
    <location>
        <begin position="130"/>
        <end position="139"/>
    </location>
</feature>
<evidence type="ECO:0000313" key="4">
    <source>
        <dbReference type="Proteomes" id="UP000002051"/>
    </source>
</evidence>
<protein>
    <submittedName>
        <fullName evidence="2 3">Uncharacterized protein</fullName>
    </submittedName>
</protein>